<dbReference type="EMBL" id="CP013188">
    <property type="protein sequence ID" value="ALO44616.1"/>
    <property type="molecule type" value="Genomic_DNA"/>
</dbReference>
<name>A0A0S2K8Q6_9GAMM</name>
<reference evidence="2" key="1">
    <citation type="submission" date="2015-11" db="EMBL/GenBank/DDBJ databases">
        <authorList>
            <person name="Kim K.M."/>
        </authorList>
    </citation>
    <scope>NUCLEOTIDE SEQUENCE [LARGE SCALE GENOMIC DNA]</scope>
    <source>
        <strain evidence="2">KCTC 12086</strain>
    </source>
</reference>
<accession>A0A0S2K8Q6</accession>
<protein>
    <submittedName>
        <fullName evidence="1">Uncharacterized protein</fullName>
    </submittedName>
</protein>
<dbReference type="PATRIC" id="fig|161398.10.peg.4256"/>
<dbReference type="RefSeq" id="WP_058032460.1">
    <property type="nucleotide sequence ID" value="NZ_CP013188.1"/>
</dbReference>
<dbReference type="Proteomes" id="UP000061457">
    <property type="component" value="Chromosome II"/>
</dbReference>
<proteinExistence type="predicted"/>
<evidence type="ECO:0000313" key="1">
    <source>
        <dbReference type="EMBL" id="ALO44616.1"/>
    </source>
</evidence>
<keyword evidence="2" id="KW-1185">Reference proteome</keyword>
<organism evidence="1 2">
    <name type="scientific">Pseudoalteromonas phenolica</name>
    <dbReference type="NCBI Taxonomy" id="161398"/>
    <lineage>
        <taxon>Bacteria</taxon>
        <taxon>Pseudomonadati</taxon>
        <taxon>Pseudomonadota</taxon>
        <taxon>Gammaproteobacteria</taxon>
        <taxon>Alteromonadales</taxon>
        <taxon>Pseudoalteromonadaceae</taxon>
        <taxon>Pseudoalteromonas</taxon>
    </lineage>
</organism>
<evidence type="ECO:0000313" key="2">
    <source>
        <dbReference type="Proteomes" id="UP000061457"/>
    </source>
</evidence>
<dbReference type="AlphaFoldDB" id="A0A0S2K8Q6"/>
<dbReference type="OrthoDB" id="6293670at2"/>
<dbReference type="KEGG" id="pphe:PP2015_4149"/>
<sequence>MEEQNNHLDNTVIDSLKNKDHSGINKQLDQLSCSHSDIIELLAEYVVLAEQDDESFDAWYDGLCEDKLRVLKAFEIMRAHLES</sequence>
<gene>
    <name evidence="1" type="ORF">PP2015_4149</name>
</gene>